<reference evidence="2 3" key="1">
    <citation type="submission" date="2019-10" db="EMBL/GenBank/DDBJ databases">
        <title>Genome sequence of Phaeocystidibacter marisrubri JCM30614 (type strain).</title>
        <authorList>
            <person name="Bowman J.P."/>
        </authorList>
    </citation>
    <scope>NUCLEOTIDE SEQUENCE [LARGE SCALE GENOMIC DNA]</scope>
    <source>
        <strain evidence="2 3">JCM 30614</strain>
    </source>
</reference>
<dbReference type="AlphaFoldDB" id="A0A6L3ZCG7"/>
<comment type="caution">
    <text evidence="2">The sequence shown here is derived from an EMBL/GenBank/DDBJ whole genome shotgun (WGS) entry which is preliminary data.</text>
</comment>
<evidence type="ECO:0000313" key="2">
    <source>
        <dbReference type="EMBL" id="KAB2815553.1"/>
    </source>
</evidence>
<feature type="chain" id="PRO_5026959173" description="Bacterial surface antigen (D15) domain-containing protein" evidence="1">
    <location>
        <begin position="24"/>
        <end position="339"/>
    </location>
</feature>
<dbReference type="RefSeq" id="WP_151692983.1">
    <property type="nucleotide sequence ID" value="NZ_BMGX01000001.1"/>
</dbReference>
<dbReference type="EMBL" id="WBVQ01000002">
    <property type="protein sequence ID" value="KAB2815553.1"/>
    <property type="molecule type" value="Genomic_DNA"/>
</dbReference>
<evidence type="ECO:0008006" key="4">
    <source>
        <dbReference type="Google" id="ProtNLM"/>
    </source>
</evidence>
<keyword evidence="1" id="KW-0732">Signal</keyword>
<organism evidence="2 3">
    <name type="scientific">Phaeocystidibacter marisrubri</name>
    <dbReference type="NCBI Taxonomy" id="1577780"/>
    <lineage>
        <taxon>Bacteria</taxon>
        <taxon>Pseudomonadati</taxon>
        <taxon>Bacteroidota</taxon>
        <taxon>Flavobacteriia</taxon>
        <taxon>Flavobacteriales</taxon>
        <taxon>Phaeocystidibacteraceae</taxon>
        <taxon>Phaeocystidibacter</taxon>
    </lineage>
</organism>
<gene>
    <name evidence="2" type="ORF">F8C82_07565</name>
</gene>
<dbReference type="Proteomes" id="UP000484164">
    <property type="component" value="Unassembled WGS sequence"/>
</dbReference>
<sequence>MRCKTFTLFVFVLLCSTQLWSQAKIDFDFSDSRQIDSSGYEAPFVVHGMGAERYNDVLQLYSSEYQFPKYNHFFLVSLSAPCDLFPQVSLSYHGTYKEKMIYFAELAPMRLIENGLYFYPDLELNFGYNLRFWESVKHRRLGKFSWEERKSAVLRPNVITKYSVGPRIGFRLDSYNGAPPYNSRLYNRIKALNADFLGVHSYNMTIGLQITSTYGANGFIQKKRVSMSRSKQHRYFIDMEVPLYARYIIQNPDVVPESINTKVSLSHRRLVGVRIGWEEIISSEYRKINGEYKSYGYLYRFGVGLHVSPRTSNESNIGETGDETTSILYLKLGIGFKPK</sequence>
<protein>
    <recommendedName>
        <fullName evidence="4">Bacterial surface antigen (D15) domain-containing protein</fullName>
    </recommendedName>
</protein>
<accession>A0A6L3ZCG7</accession>
<keyword evidence="3" id="KW-1185">Reference proteome</keyword>
<feature type="signal peptide" evidence="1">
    <location>
        <begin position="1"/>
        <end position="23"/>
    </location>
</feature>
<evidence type="ECO:0000313" key="3">
    <source>
        <dbReference type="Proteomes" id="UP000484164"/>
    </source>
</evidence>
<evidence type="ECO:0000256" key="1">
    <source>
        <dbReference type="SAM" id="SignalP"/>
    </source>
</evidence>
<name>A0A6L3ZCG7_9FLAO</name>
<proteinExistence type="predicted"/>